<dbReference type="EMBL" id="BAHD01000035">
    <property type="protein sequence ID" value="GAB96340.1"/>
    <property type="molecule type" value="Genomic_DNA"/>
</dbReference>
<evidence type="ECO:0000313" key="1">
    <source>
        <dbReference type="EMBL" id="GAB96340.1"/>
    </source>
</evidence>
<accession>K6WAV6</accession>
<dbReference type="AlphaFoldDB" id="K6WAV6"/>
<dbReference type="STRING" id="1184609.KILIM_035_00290"/>
<evidence type="ECO:0000313" key="2">
    <source>
        <dbReference type="Proteomes" id="UP000008366"/>
    </source>
</evidence>
<organism evidence="1 2">
    <name type="scientific">Kineosphaera limosa NBRC 100340</name>
    <dbReference type="NCBI Taxonomy" id="1184609"/>
    <lineage>
        <taxon>Bacteria</taxon>
        <taxon>Bacillati</taxon>
        <taxon>Actinomycetota</taxon>
        <taxon>Actinomycetes</taxon>
        <taxon>Micrococcales</taxon>
        <taxon>Dermatophilaceae</taxon>
        <taxon>Kineosphaera</taxon>
    </lineage>
</organism>
<sequence length="82" mass="9213">MVDLDGQLFQLLENPYLEPAWQVADLASQLQDVLVEMAPSLRLESVWPACVAHQHTHPLTATVRDGRAVWECPATHETVRPI</sequence>
<gene>
    <name evidence="1" type="ORF">KILIM_035_00290</name>
</gene>
<keyword evidence="2" id="KW-1185">Reference proteome</keyword>
<protein>
    <submittedName>
        <fullName evidence="1">Uncharacterized protein</fullName>
    </submittedName>
</protein>
<reference evidence="1 2" key="1">
    <citation type="submission" date="2012-08" db="EMBL/GenBank/DDBJ databases">
        <title>Whole genome shotgun sequence of Kineosphaera limosa NBRC 100340.</title>
        <authorList>
            <person name="Yoshida I."/>
            <person name="Isaki S."/>
            <person name="Hosoyama A."/>
            <person name="Tsuchikane K."/>
            <person name="Katsumata H."/>
            <person name="Ando Y."/>
            <person name="Ohji S."/>
            <person name="Hamada M."/>
            <person name="Tamura T."/>
            <person name="Yamazoe A."/>
            <person name="Yamazaki S."/>
            <person name="Fujita N."/>
        </authorList>
    </citation>
    <scope>NUCLEOTIDE SEQUENCE [LARGE SCALE GENOMIC DNA]</scope>
    <source>
        <strain evidence="1 2">NBRC 100340</strain>
    </source>
</reference>
<comment type="caution">
    <text evidence="1">The sequence shown here is derived from an EMBL/GenBank/DDBJ whole genome shotgun (WGS) entry which is preliminary data.</text>
</comment>
<proteinExistence type="predicted"/>
<dbReference type="Proteomes" id="UP000008366">
    <property type="component" value="Unassembled WGS sequence"/>
</dbReference>
<name>K6WAV6_9MICO</name>